<gene>
    <name evidence="1" type="primary">AlNc14C5G731</name>
    <name evidence="1" type="ORF">ALNC14_008130</name>
</gene>
<proteinExistence type="predicted"/>
<dbReference type="PANTHER" id="PTHR24092">
    <property type="entry name" value="PROBABLE PHOSPHOLIPID-TRANSPORTING ATPASE"/>
    <property type="match status" value="1"/>
</dbReference>
<dbReference type="Gene3D" id="2.70.150.10">
    <property type="entry name" value="Calcium-transporting ATPase, cytoplasmic transduction domain A"/>
    <property type="match status" value="1"/>
</dbReference>
<dbReference type="SUPFAM" id="SSF81653">
    <property type="entry name" value="Calcium ATPase, transduction domain A"/>
    <property type="match status" value="1"/>
</dbReference>
<name>F0W0U6_9STRA</name>
<dbReference type="GO" id="GO:0005886">
    <property type="term" value="C:plasma membrane"/>
    <property type="evidence" value="ECO:0007669"/>
    <property type="project" value="TreeGrafter"/>
</dbReference>
<dbReference type="GO" id="GO:0140326">
    <property type="term" value="F:ATPase-coupled intramembrane lipid transporter activity"/>
    <property type="evidence" value="ECO:0007669"/>
    <property type="project" value="TreeGrafter"/>
</dbReference>
<evidence type="ECO:0000313" key="1">
    <source>
        <dbReference type="EMBL" id="CCA14670.1"/>
    </source>
</evidence>
<dbReference type="HOGENOM" id="CLU_000846_8_1_1"/>
<sequence>MQRHTCATIIPSADVQLDSSVDGAFSGLTKSADRQEGENDHKTPLQVIVVEATCKDIRVVDIVLLRDGEEVPADCILLATSRQDGRCYVITANPDEETNLKIRSVLPLAKLYLTAEDIPQQHQLYVECDECDEPHKDLFSFDGVLKFNNRHDKSNIAFDSQI</sequence>
<reference evidence="1" key="2">
    <citation type="submission" date="2011-02" db="EMBL/GenBank/DDBJ databases">
        <authorList>
            <person name="MacLean D."/>
        </authorList>
    </citation>
    <scope>NUCLEOTIDE SEQUENCE</scope>
</reference>
<reference evidence="1" key="1">
    <citation type="journal article" date="2011" name="PLoS Biol.">
        <title>Gene gain and loss during evolution of obligate parasitism in the white rust pathogen of Arabidopsis thaliana.</title>
        <authorList>
            <person name="Kemen E."/>
            <person name="Gardiner A."/>
            <person name="Schultz-Larsen T."/>
            <person name="Kemen A.C."/>
            <person name="Balmuth A.L."/>
            <person name="Robert-Seilaniantz A."/>
            <person name="Bailey K."/>
            <person name="Holub E."/>
            <person name="Studholme D.J."/>
            <person name="Maclean D."/>
            <person name="Jones J.D."/>
        </authorList>
    </citation>
    <scope>NUCLEOTIDE SEQUENCE</scope>
</reference>
<organism evidence="1">
    <name type="scientific">Albugo laibachii Nc14</name>
    <dbReference type="NCBI Taxonomy" id="890382"/>
    <lineage>
        <taxon>Eukaryota</taxon>
        <taxon>Sar</taxon>
        <taxon>Stramenopiles</taxon>
        <taxon>Oomycota</taxon>
        <taxon>Peronosporomycetes</taxon>
        <taxon>Albuginales</taxon>
        <taxon>Albuginaceae</taxon>
        <taxon>Albugo</taxon>
    </lineage>
</organism>
<dbReference type="PANTHER" id="PTHR24092:SF216">
    <property type="entry name" value="P-TYPE PHOSPHOLIPID TRANSPORTER"/>
    <property type="match status" value="1"/>
</dbReference>
<accession>F0W0U6</accession>
<protein>
    <submittedName>
        <fullName evidence="1">Ptype ATPase (PATPase) Superfamily putative</fullName>
    </submittedName>
</protein>
<dbReference type="GO" id="GO:0045332">
    <property type="term" value="P:phospholipid translocation"/>
    <property type="evidence" value="ECO:0007669"/>
    <property type="project" value="TreeGrafter"/>
</dbReference>
<dbReference type="AlphaFoldDB" id="F0W0U6"/>
<dbReference type="EMBL" id="FR824050">
    <property type="protein sequence ID" value="CCA14670.1"/>
    <property type="molecule type" value="Genomic_DNA"/>
</dbReference>
<dbReference type="InterPro" id="IPR008250">
    <property type="entry name" value="ATPase_P-typ_transduc_dom_A_sf"/>
</dbReference>